<dbReference type="EMBL" id="JAUSUA010000001">
    <property type="protein sequence ID" value="MDQ0206056.1"/>
    <property type="molecule type" value="Genomic_DNA"/>
</dbReference>
<organism evidence="2 3">
    <name type="scientific">Alkalicoccobacillus murimartini</name>
    <dbReference type="NCBI Taxonomy" id="171685"/>
    <lineage>
        <taxon>Bacteria</taxon>
        <taxon>Bacillati</taxon>
        <taxon>Bacillota</taxon>
        <taxon>Bacilli</taxon>
        <taxon>Bacillales</taxon>
        <taxon>Bacillaceae</taxon>
        <taxon>Alkalicoccobacillus</taxon>
    </lineage>
</organism>
<keyword evidence="1" id="KW-0812">Transmembrane</keyword>
<evidence type="ECO:0000313" key="3">
    <source>
        <dbReference type="Proteomes" id="UP001225034"/>
    </source>
</evidence>
<keyword evidence="3" id="KW-1185">Reference proteome</keyword>
<feature type="transmembrane region" description="Helical" evidence="1">
    <location>
        <begin position="5"/>
        <end position="22"/>
    </location>
</feature>
<feature type="transmembrane region" description="Helical" evidence="1">
    <location>
        <begin position="28"/>
        <end position="52"/>
    </location>
</feature>
<keyword evidence="1" id="KW-0472">Membrane</keyword>
<reference evidence="2 3" key="1">
    <citation type="submission" date="2023-07" db="EMBL/GenBank/DDBJ databases">
        <title>Genomic Encyclopedia of Type Strains, Phase IV (KMG-IV): sequencing the most valuable type-strain genomes for metagenomic binning, comparative biology and taxonomic classification.</title>
        <authorList>
            <person name="Goeker M."/>
        </authorList>
    </citation>
    <scope>NUCLEOTIDE SEQUENCE [LARGE SCALE GENOMIC DNA]</scope>
    <source>
        <strain evidence="2 3">DSM 19154</strain>
    </source>
</reference>
<gene>
    <name evidence="2" type="ORF">J2S05_000830</name>
</gene>
<sequence>MRTTYSLTSLIGVMAISMVFMFQEHTLLNLATLGLLISLIVVMTIISTRFIFPTALSGILLFGFLLTGWSLFFQTAPPQTDLIVQHILFTLFVVCSWLFFSQTRSLVQRNSDLENKVNYLKKYEPVTKLLTNSEFESRVELMLTGMRRRNESGYLIHIVPKQQTYTHAALKKSLGQIILDSIRNHFDFLTQNQDGSFSIFLQNTNEVGLNTVLERISTNRIEVITSKEPPYSTYTHEMKEYNLKISSDYLYMQRKEA</sequence>
<evidence type="ECO:0000256" key="1">
    <source>
        <dbReference type="SAM" id="Phobius"/>
    </source>
</evidence>
<name>A0ABT9YEU2_9BACI</name>
<feature type="transmembrane region" description="Helical" evidence="1">
    <location>
        <begin position="82"/>
        <end position="100"/>
    </location>
</feature>
<dbReference type="RefSeq" id="WP_306980190.1">
    <property type="nucleotide sequence ID" value="NZ_JAUSUA010000001.1"/>
</dbReference>
<keyword evidence="1" id="KW-1133">Transmembrane helix</keyword>
<dbReference type="Proteomes" id="UP001225034">
    <property type="component" value="Unassembled WGS sequence"/>
</dbReference>
<feature type="transmembrane region" description="Helical" evidence="1">
    <location>
        <begin position="59"/>
        <end position="76"/>
    </location>
</feature>
<accession>A0ABT9YEU2</accession>
<proteinExistence type="predicted"/>
<protein>
    <submittedName>
        <fullName evidence="2">GGDEF domain-containing protein</fullName>
    </submittedName>
</protein>
<comment type="caution">
    <text evidence="2">The sequence shown here is derived from an EMBL/GenBank/DDBJ whole genome shotgun (WGS) entry which is preliminary data.</text>
</comment>
<evidence type="ECO:0000313" key="2">
    <source>
        <dbReference type="EMBL" id="MDQ0206056.1"/>
    </source>
</evidence>